<feature type="transmembrane region" description="Helical" evidence="7">
    <location>
        <begin position="331"/>
        <end position="353"/>
    </location>
</feature>
<dbReference type="Pfam" id="PF01569">
    <property type="entry name" value="PAP2"/>
    <property type="match status" value="1"/>
</dbReference>
<name>A0A0B5BHX8_9BACT</name>
<keyword evidence="5 7" id="KW-1133">Transmembrane helix</keyword>
<feature type="transmembrane region" description="Helical" evidence="7">
    <location>
        <begin position="141"/>
        <end position="163"/>
    </location>
</feature>
<reference evidence="9 10" key="1">
    <citation type="journal article" date="2015" name="Genome Announc.">
        <title>Complete Genome of Geobacter pickeringii G13T, a Metal-Reducing Isolate from Sedimentary Kaolin Deposits.</title>
        <authorList>
            <person name="Badalamenti J.P."/>
            <person name="Bond D.R."/>
        </authorList>
    </citation>
    <scope>NUCLEOTIDE SEQUENCE [LARGE SCALE GENOMIC DNA]</scope>
    <source>
        <strain evidence="9 10">G13</strain>
    </source>
</reference>
<dbReference type="KEGG" id="gpi:GPICK_12595"/>
<dbReference type="InterPro" id="IPR025902">
    <property type="entry name" value="LssY-like-C_dom"/>
</dbReference>
<sequence length="738" mass="79612">MELIDSLIPKLEHFRMLGYWIVFLVSLLESLAFVGLVVPGAVFVIFAGSLAAKGYFDLGDLIWFATMGAILGDGISFRLGTGNPIPFREENRLFKPSYLERGKEFFARHGGASIVIGRFNGLIRAVVPFVAGLAGMRPGRFFLWNAAGAVAWATTHLVAGYLLGEAWRSVEVWATRFEAVLAAVLLFALGGYLTKRFFEKGGKQLLALAGSASRSLSGAISASSFAVNHPSLMAFLRGRFDRTRFSGRPLTLLGLSFLYVILLLGGVIEDLLTADPLVAADTRIENLLNALRDPLMVKIFLWVTHLGRAPMVVAVALTLCAILVLWRRGTFIVPFLVALAGACATAGFGKVVFHRPRPAGVAVYPEWTYSFPSGHAVIATALYGFVVYLLCRHTERWGRRLNILFAGLFLMAAIGFSRLYLGVHFLSDVLGGYLVGLLWLIIGISLAEWRRAGGHSATMPVTATRRAAGAFLLVVLASFSIWSGARYHPSRVLPTAVHTPLPVPSAGMVESFVRYRLPRHTETITAEKREPVNFILTADSDAEVTAAFHAAGWVPVLPASVAAVTRMVGSAVHGEHSPSAPLAPSFWDGKPNDLGFAQPLPLPEGTAGRTEARLWRTPLETGAGTTVYVGVVERTVGYEWGVIPRMTGDLDQTREELARGLIGSGHVSGHEKISLSPPAAGRTLTGSPFFSDGTAWVVHLAKQWSKLPQGFHSPGGYARISAVETIVISHGILAPALT</sequence>
<dbReference type="CDD" id="cd03392">
    <property type="entry name" value="PAP2_like_2"/>
    <property type="match status" value="1"/>
</dbReference>
<dbReference type="InterPro" id="IPR000326">
    <property type="entry name" value="PAP2/HPO"/>
</dbReference>
<dbReference type="InterPro" id="IPR036938">
    <property type="entry name" value="PAP2/HPO_sf"/>
</dbReference>
<dbReference type="InterPro" id="IPR032818">
    <property type="entry name" value="DedA-like"/>
</dbReference>
<evidence type="ECO:0000313" key="10">
    <source>
        <dbReference type="Proteomes" id="UP000057609"/>
    </source>
</evidence>
<dbReference type="GO" id="GO:0005886">
    <property type="term" value="C:plasma membrane"/>
    <property type="evidence" value="ECO:0007669"/>
    <property type="project" value="UniProtKB-SubCell"/>
</dbReference>
<feature type="transmembrane region" description="Helical" evidence="7">
    <location>
        <begin position="249"/>
        <end position="268"/>
    </location>
</feature>
<evidence type="ECO:0000256" key="7">
    <source>
        <dbReference type="SAM" id="Phobius"/>
    </source>
</evidence>
<evidence type="ECO:0000256" key="3">
    <source>
        <dbReference type="ARBA" id="ARBA00022475"/>
    </source>
</evidence>
<feature type="transmembrane region" description="Helical" evidence="7">
    <location>
        <begin position="61"/>
        <end position="79"/>
    </location>
</feature>
<keyword evidence="4 7" id="KW-0812">Transmembrane</keyword>
<dbReference type="Pfam" id="PF09335">
    <property type="entry name" value="VTT_dom"/>
    <property type="match status" value="1"/>
</dbReference>
<dbReference type="HOGENOM" id="CLU_025730_1_0_7"/>
<keyword evidence="10" id="KW-1185">Reference proteome</keyword>
<feature type="transmembrane region" description="Helical" evidence="7">
    <location>
        <begin position="467"/>
        <end position="485"/>
    </location>
</feature>
<accession>A0A0B5BHX8</accession>
<organism evidence="9 10">
    <name type="scientific">Geobacter pickeringii</name>
    <dbReference type="NCBI Taxonomy" id="345632"/>
    <lineage>
        <taxon>Bacteria</taxon>
        <taxon>Pseudomonadati</taxon>
        <taxon>Thermodesulfobacteriota</taxon>
        <taxon>Desulfuromonadia</taxon>
        <taxon>Geobacterales</taxon>
        <taxon>Geobacteraceae</taxon>
        <taxon>Geobacter</taxon>
    </lineage>
</organism>
<evidence type="ECO:0000313" key="9">
    <source>
        <dbReference type="EMBL" id="AJE04085.1"/>
    </source>
</evidence>
<proteinExistence type="inferred from homology"/>
<evidence type="ECO:0000256" key="2">
    <source>
        <dbReference type="ARBA" id="ARBA00010792"/>
    </source>
</evidence>
<evidence type="ECO:0000256" key="6">
    <source>
        <dbReference type="ARBA" id="ARBA00023136"/>
    </source>
</evidence>
<comment type="similarity">
    <text evidence="2">Belongs to the DedA family.</text>
</comment>
<dbReference type="EMBL" id="CP009788">
    <property type="protein sequence ID" value="AJE04085.1"/>
    <property type="molecule type" value="Genomic_DNA"/>
</dbReference>
<keyword evidence="3" id="KW-1003">Cell membrane</keyword>
<dbReference type="STRING" id="345632.GPICK_12595"/>
<dbReference type="Pfam" id="PF14067">
    <property type="entry name" value="LssY_C"/>
    <property type="match status" value="1"/>
</dbReference>
<evidence type="ECO:0000259" key="8">
    <source>
        <dbReference type="SMART" id="SM00014"/>
    </source>
</evidence>
<keyword evidence="6 7" id="KW-0472">Membrane</keyword>
<feature type="transmembrane region" description="Helical" evidence="7">
    <location>
        <begin position="373"/>
        <end position="391"/>
    </location>
</feature>
<evidence type="ECO:0000256" key="4">
    <source>
        <dbReference type="ARBA" id="ARBA00022692"/>
    </source>
</evidence>
<dbReference type="RefSeq" id="WP_039743763.1">
    <property type="nucleotide sequence ID" value="NZ_CP009788.1"/>
</dbReference>
<comment type="subcellular location">
    <subcellularLocation>
        <location evidence="1">Cell membrane</location>
        <topology evidence="1">Multi-pass membrane protein</topology>
    </subcellularLocation>
</comment>
<feature type="transmembrane region" description="Helical" evidence="7">
    <location>
        <begin position="175"/>
        <end position="194"/>
    </location>
</feature>
<protein>
    <recommendedName>
        <fullName evidence="8">Phosphatidic acid phosphatase type 2/haloperoxidase domain-containing protein</fullName>
    </recommendedName>
</protein>
<evidence type="ECO:0000256" key="5">
    <source>
        <dbReference type="ARBA" id="ARBA00022989"/>
    </source>
</evidence>
<dbReference type="PANTHER" id="PTHR30353">
    <property type="entry name" value="INNER MEMBRANE PROTEIN DEDA-RELATED"/>
    <property type="match status" value="1"/>
</dbReference>
<feature type="transmembrane region" description="Helical" evidence="7">
    <location>
        <begin position="20"/>
        <end position="49"/>
    </location>
</feature>
<evidence type="ECO:0000256" key="1">
    <source>
        <dbReference type="ARBA" id="ARBA00004651"/>
    </source>
</evidence>
<dbReference type="InterPro" id="IPR032816">
    <property type="entry name" value="VTT_dom"/>
</dbReference>
<dbReference type="Proteomes" id="UP000057609">
    <property type="component" value="Chromosome"/>
</dbReference>
<dbReference type="PANTHER" id="PTHR30353:SF15">
    <property type="entry name" value="INNER MEMBRANE PROTEIN YABI"/>
    <property type="match status" value="1"/>
</dbReference>
<gene>
    <name evidence="9" type="ORF">GPICK_12595</name>
</gene>
<dbReference type="OrthoDB" id="9801622at2"/>
<feature type="transmembrane region" description="Helical" evidence="7">
    <location>
        <begin position="403"/>
        <end position="423"/>
    </location>
</feature>
<dbReference type="AlphaFoldDB" id="A0A0B5BHX8"/>
<feature type="transmembrane region" description="Helical" evidence="7">
    <location>
        <begin position="429"/>
        <end position="447"/>
    </location>
</feature>
<dbReference type="Gene3D" id="1.20.144.10">
    <property type="entry name" value="Phosphatidic acid phosphatase type 2/haloperoxidase"/>
    <property type="match status" value="2"/>
</dbReference>
<dbReference type="SMART" id="SM00014">
    <property type="entry name" value="acidPPc"/>
    <property type="match status" value="1"/>
</dbReference>
<feature type="domain" description="Phosphatidic acid phosphatase type 2/haloperoxidase" evidence="8">
    <location>
        <begin position="333"/>
        <end position="444"/>
    </location>
</feature>
<dbReference type="SUPFAM" id="SSF48317">
    <property type="entry name" value="Acid phosphatase/Vanadium-dependent haloperoxidase"/>
    <property type="match status" value="1"/>
</dbReference>
<feature type="transmembrane region" description="Helical" evidence="7">
    <location>
        <begin position="299"/>
        <end position="324"/>
    </location>
</feature>